<dbReference type="eggNOG" id="COG0347">
    <property type="taxonomic scope" value="Bacteria"/>
</dbReference>
<dbReference type="GO" id="GO:0030234">
    <property type="term" value="F:enzyme regulator activity"/>
    <property type="evidence" value="ECO:0007669"/>
    <property type="project" value="InterPro"/>
</dbReference>
<dbReference type="InterPro" id="IPR011322">
    <property type="entry name" value="N-reg_PII-like_a/b"/>
</dbReference>
<dbReference type="RefSeq" id="WP_012963752.1">
    <property type="nucleotide sequence ID" value="NC_013799.1"/>
</dbReference>
<dbReference type="SMART" id="SM00938">
    <property type="entry name" value="P-II"/>
    <property type="match status" value="1"/>
</dbReference>
<dbReference type="GO" id="GO:0005829">
    <property type="term" value="C:cytosol"/>
    <property type="evidence" value="ECO:0007669"/>
    <property type="project" value="TreeGrafter"/>
</dbReference>
<name>D3DIC0_HYDTT</name>
<proteinExistence type="predicted"/>
<dbReference type="PRINTS" id="PR00340">
    <property type="entry name" value="PIIGLNB"/>
</dbReference>
<sequence length="96" mass="10661">MKELIIIVRREKAKEVKSLLSNMCLPYVSKTVKGRGKEGGLGYKTNRGVIMSLLPKSLIITWVEEALYEEVIEKVMEVAHTGFYGDGKIFALGGLS</sequence>
<reference evidence="1 2" key="1">
    <citation type="journal article" date="2010" name="J. Bacteriol.">
        <title>Complete genome sequence of the thermophilic, obligately chemolithoautotrophic hydrogen-oxidizing bacterium Hydrogenobacter thermophilus TK-6.</title>
        <authorList>
            <person name="Arai H."/>
            <person name="Kanbe H."/>
            <person name="Ishii M."/>
            <person name="Igarashi Y."/>
        </authorList>
    </citation>
    <scope>NUCLEOTIDE SEQUENCE [LARGE SCALE GENOMIC DNA]</scope>
    <source>
        <strain evidence="2">DSM 6534 / IAM 12695 / TK-6 [Tokyo]</strain>
    </source>
</reference>
<dbReference type="InterPro" id="IPR015867">
    <property type="entry name" value="N-reg_PII/ATP_PRibTrfase_C"/>
</dbReference>
<dbReference type="PANTHER" id="PTHR30115:SF11">
    <property type="entry name" value="NITROGEN REGULATORY PROTEIN P-II HOMOLOG"/>
    <property type="match status" value="1"/>
</dbReference>
<dbReference type="Gene3D" id="3.30.70.120">
    <property type="match status" value="1"/>
</dbReference>
<dbReference type="KEGG" id="hth:HTH_1114"/>
<dbReference type="InterPro" id="IPR002187">
    <property type="entry name" value="N-reg_PII"/>
</dbReference>
<evidence type="ECO:0000313" key="1">
    <source>
        <dbReference type="EMBL" id="BAI69572.1"/>
    </source>
</evidence>
<evidence type="ECO:0000313" key="2">
    <source>
        <dbReference type="Proteomes" id="UP000002574"/>
    </source>
</evidence>
<dbReference type="Pfam" id="PF00543">
    <property type="entry name" value="P-II"/>
    <property type="match status" value="1"/>
</dbReference>
<dbReference type="OrthoDB" id="9802729at2"/>
<accession>D3DIC0</accession>
<dbReference type="SUPFAM" id="SSF54913">
    <property type="entry name" value="GlnB-like"/>
    <property type="match status" value="1"/>
</dbReference>
<dbReference type="GO" id="GO:0005524">
    <property type="term" value="F:ATP binding"/>
    <property type="evidence" value="ECO:0007669"/>
    <property type="project" value="TreeGrafter"/>
</dbReference>
<dbReference type="Proteomes" id="UP000002574">
    <property type="component" value="Chromosome"/>
</dbReference>
<dbReference type="STRING" id="608538.HTH_1114"/>
<dbReference type="AlphaFoldDB" id="D3DIC0"/>
<dbReference type="KEGG" id="hte:Hydth_1106"/>
<gene>
    <name evidence="1" type="primary">glnB6</name>
    <name evidence="1" type="ordered locus">HTH_1114</name>
</gene>
<dbReference type="GO" id="GO:0006808">
    <property type="term" value="P:regulation of nitrogen utilization"/>
    <property type="evidence" value="ECO:0007669"/>
    <property type="project" value="InterPro"/>
</dbReference>
<dbReference type="EMBL" id="AP011112">
    <property type="protein sequence ID" value="BAI69572.1"/>
    <property type="molecule type" value="Genomic_DNA"/>
</dbReference>
<dbReference type="PROSITE" id="PS51343">
    <property type="entry name" value="PII_GLNB_DOM"/>
    <property type="match status" value="1"/>
</dbReference>
<keyword evidence="2" id="KW-1185">Reference proteome</keyword>
<organism evidence="1 2">
    <name type="scientific">Hydrogenobacter thermophilus (strain DSM 6534 / IAM 12695 / TK-6)</name>
    <dbReference type="NCBI Taxonomy" id="608538"/>
    <lineage>
        <taxon>Bacteria</taxon>
        <taxon>Pseudomonadati</taxon>
        <taxon>Aquificota</taxon>
        <taxon>Aquificia</taxon>
        <taxon>Aquificales</taxon>
        <taxon>Aquificaceae</taxon>
        <taxon>Hydrogenobacter</taxon>
    </lineage>
</organism>
<protein>
    <submittedName>
        <fullName evidence="1">Nitrogen regulatory protein PII</fullName>
    </submittedName>
</protein>
<dbReference type="PANTHER" id="PTHR30115">
    <property type="entry name" value="NITROGEN REGULATORY PROTEIN P-II"/>
    <property type="match status" value="1"/>
</dbReference>